<proteinExistence type="inferred from homology"/>
<dbReference type="NCBIfam" id="TIGR00666">
    <property type="entry name" value="PBP4"/>
    <property type="match status" value="1"/>
</dbReference>
<dbReference type="EC" id="3.4.16.4" evidence="3"/>
<dbReference type="Gene3D" id="3.40.710.10">
    <property type="entry name" value="DD-peptidase/beta-lactamase superfamily"/>
    <property type="match status" value="2"/>
</dbReference>
<organism evidence="3 4">
    <name type="scientific">Pelagimonas varians</name>
    <dbReference type="NCBI Taxonomy" id="696760"/>
    <lineage>
        <taxon>Bacteria</taxon>
        <taxon>Pseudomonadati</taxon>
        <taxon>Pseudomonadota</taxon>
        <taxon>Alphaproteobacteria</taxon>
        <taxon>Rhodobacterales</taxon>
        <taxon>Roseobacteraceae</taxon>
        <taxon>Pelagimonas</taxon>
    </lineage>
</organism>
<keyword evidence="3" id="KW-0121">Carboxypeptidase</keyword>
<reference evidence="3 4" key="1">
    <citation type="submission" date="2017-05" db="EMBL/GenBank/DDBJ databases">
        <authorList>
            <person name="Song R."/>
            <person name="Chenine A.L."/>
            <person name="Ruprecht R.M."/>
        </authorList>
    </citation>
    <scope>NUCLEOTIDE SEQUENCE [LARGE SCALE GENOMIC DNA]</scope>
    <source>
        <strain evidence="3 4">CECT 8663</strain>
    </source>
</reference>
<keyword evidence="2 3" id="KW-0378">Hydrolase</keyword>
<evidence type="ECO:0000313" key="4">
    <source>
        <dbReference type="Proteomes" id="UP000220836"/>
    </source>
</evidence>
<sequence>MTKMISRRLFLGSVAAFGATGFAHPSWANAPEKSLRPVARGTDMLRELQKPAEALVDAARLGGRVGFAVANVATGKRLEQRNPDLGQPPASVAKALTAAYGLDVLGHDYRFKTRLIATGGLLNGVVQGDLILAGGGDPTLSTDGLASLAGQLKTAGITAVKGDFIVWGGALPMLRDIDSGQPDHVGYNPSVSGLNVNYNRVHFEWRQASGSYNVTMQARTERHRPSVKMASMQIIARSAPVYTYADHAGIDTWTVAKGALGNGGARWLPVRKPEVYAGEVFQTFAGAQGIKLSAPIVLQGDVPEGETVTAYSSEPLHKILKDMLKWSTNLTAEVVGLTATYVRTGNRPSSLENSAKELNAWAKETLGVQSAALVDHSGLGESSRISAGDMMHALLALRKSNELKPLLKSFRMLDENRNLIKDHPLSVHAKTGTLNFVSGLAGYVDLPDGTELVFAIFAANLDRRAALTKSERERPPGGREWNRRAKSLQQSLIERWGIVYSS</sequence>
<evidence type="ECO:0000256" key="1">
    <source>
        <dbReference type="ARBA" id="ARBA00006096"/>
    </source>
</evidence>
<dbReference type="RefSeq" id="WP_097803643.1">
    <property type="nucleotide sequence ID" value="NZ_FXYH01000003.1"/>
</dbReference>
<gene>
    <name evidence="3" type="primary">dacC_1</name>
    <name evidence="3" type="ORF">PEV8663_01136</name>
</gene>
<dbReference type="PANTHER" id="PTHR30023:SF0">
    <property type="entry name" value="PENICILLIN-SENSITIVE CARBOXYPEPTIDASE A"/>
    <property type="match status" value="1"/>
</dbReference>
<evidence type="ECO:0000256" key="2">
    <source>
        <dbReference type="ARBA" id="ARBA00022801"/>
    </source>
</evidence>
<accession>A0A238K6L5</accession>
<dbReference type="GO" id="GO:0000270">
    <property type="term" value="P:peptidoglycan metabolic process"/>
    <property type="evidence" value="ECO:0007669"/>
    <property type="project" value="TreeGrafter"/>
</dbReference>
<dbReference type="EMBL" id="FXYH01000003">
    <property type="protein sequence ID" value="SMX37596.1"/>
    <property type="molecule type" value="Genomic_DNA"/>
</dbReference>
<keyword evidence="4" id="KW-1185">Reference proteome</keyword>
<dbReference type="SUPFAM" id="SSF56601">
    <property type="entry name" value="beta-lactamase/transpeptidase-like"/>
    <property type="match status" value="1"/>
</dbReference>
<comment type="similarity">
    <text evidence="1">Belongs to the peptidase S13 family.</text>
</comment>
<dbReference type="AlphaFoldDB" id="A0A238K6L5"/>
<dbReference type="GO" id="GO:0006508">
    <property type="term" value="P:proteolysis"/>
    <property type="evidence" value="ECO:0007669"/>
    <property type="project" value="InterPro"/>
</dbReference>
<dbReference type="InterPro" id="IPR006311">
    <property type="entry name" value="TAT_signal"/>
</dbReference>
<dbReference type="GO" id="GO:0009002">
    <property type="term" value="F:serine-type D-Ala-D-Ala carboxypeptidase activity"/>
    <property type="evidence" value="ECO:0007669"/>
    <property type="project" value="UniProtKB-EC"/>
</dbReference>
<keyword evidence="3" id="KW-0645">Protease</keyword>
<dbReference type="Gene3D" id="3.50.80.20">
    <property type="entry name" value="D-Ala-D-Ala carboxypeptidase C, peptidase S13"/>
    <property type="match status" value="1"/>
</dbReference>
<dbReference type="Pfam" id="PF02113">
    <property type="entry name" value="Peptidase_S13"/>
    <property type="match status" value="1"/>
</dbReference>
<dbReference type="PANTHER" id="PTHR30023">
    <property type="entry name" value="D-ALANYL-D-ALANINE CARBOXYPEPTIDASE"/>
    <property type="match status" value="1"/>
</dbReference>
<dbReference type="Proteomes" id="UP000220836">
    <property type="component" value="Unassembled WGS sequence"/>
</dbReference>
<dbReference type="InterPro" id="IPR012338">
    <property type="entry name" value="Beta-lactam/transpept-like"/>
</dbReference>
<dbReference type="OrthoDB" id="5372081at2"/>
<dbReference type="InterPro" id="IPR000667">
    <property type="entry name" value="Peptidase_S13"/>
</dbReference>
<dbReference type="PRINTS" id="PR00922">
    <property type="entry name" value="DADACBPTASE3"/>
</dbReference>
<evidence type="ECO:0000313" key="3">
    <source>
        <dbReference type="EMBL" id="SMX37596.1"/>
    </source>
</evidence>
<dbReference type="PROSITE" id="PS51318">
    <property type="entry name" value="TAT"/>
    <property type="match status" value="1"/>
</dbReference>
<name>A0A238K6L5_9RHOB</name>
<protein>
    <submittedName>
        <fullName evidence="3">D-alanyl-D-alanine carboxypeptidase DacC</fullName>
        <ecNumber evidence="3">3.4.16.4</ecNumber>
    </submittedName>
</protein>